<feature type="transmembrane region" description="Helical" evidence="6">
    <location>
        <begin position="147"/>
        <end position="169"/>
    </location>
</feature>
<evidence type="ECO:0000256" key="4">
    <source>
        <dbReference type="ARBA" id="ARBA00022989"/>
    </source>
</evidence>
<proteinExistence type="predicted"/>
<evidence type="ECO:0000256" key="2">
    <source>
        <dbReference type="ARBA" id="ARBA00022448"/>
    </source>
</evidence>
<accession>A0AAD9YS53</accession>
<feature type="transmembrane region" description="Helical" evidence="6">
    <location>
        <begin position="121"/>
        <end position="141"/>
    </location>
</feature>
<dbReference type="PANTHER" id="PTHR43791:SF48">
    <property type="entry name" value="TRANSPORTER, PUTATIVE (AFU_ORTHOLOGUE AFUA_4G01000)-RELATED"/>
    <property type="match status" value="1"/>
</dbReference>
<evidence type="ECO:0000313" key="8">
    <source>
        <dbReference type="EMBL" id="KAK2777494.1"/>
    </source>
</evidence>
<evidence type="ECO:0000256" key="6">
    <source>
        <dbReference type="SAM" id="Phobius"/>
    </source>
</evidence>
<feature type="transmembrane region" description="Helical" evidence="6">
    <location>
        <begin position="89"/>
        <end position="109"/>
    </location>
</feature>
<feature type="domain" description="Major facilitator superfamily (MFS) profile" evidence="7">
    <location>
        <begin position="56"/>
        <end position="472"/>
    </location>
</feature>
<dbReference type="InterPro" id="IPR020846">
    <property type="entry name" value="MFS_dom"/>
</dbReference>
<comment type="subcellular location">
    <subcellularLocation>
        <location evidence="1">Membrane</location>
        <topology evidence="1">Multi-pass membrane protein</topology>
    </subcellularLocation>
</comment>
<dbReference type="Gene3D" id="1.20.1250.20">
    <property type="entry name" value="MFS general substrate transporter like domains"/>
    <property type="match status" value="1"/>
</dbReference>
<dbReference type="EMBL" id="VYYT01000018">
    <property type="protein sequence ID" value="KAK2777494.1"/>
    <property type="molecule type" value="Genomic_DNA"/>
</dbReference>
<keyword evidence="9" id="KW-1185">Reference proteome</keyword>
<keyword evidence="5 6" id="KW-0472">Membrane</keyword>
<evidence type="ECO:0000313" key="9">
    <source>
        <dbReference type="Proteomes" id="UP001281614"/>
    </source>
</evidence>
<comment type="caution">
    <text evidence="8">The sequence shown here is derived from an EMBL/GenBank/DDBJ whole genome shotgun (WGS) entry which is preliminary data.</text>
</comment>
<feature type="transmembrane region" description="Helical" evidence="6">
    <location>
        <begin position="181"/>
        <end position="206"/>
    </location>
</feature>
<protein>
    <submittedName>
        <fullName evidence="8">Major facilitator superfamily transporter</fullName>
    </submittedName>
</protein>
<feature type="transmembrane region" description="Helical" evidence="6">
    <location>
        <begin position="352"/>
        <end position="372"/>
    </location>
</feature>
<name>A0AAD9YS53_COLKA</name>
<dbReference type="Proteomes" id="UP001281614">
    <property type="component" value="Unassembled WGS sequence"/>
</dbReference>
<feature type="transmembrane region" description="Helical" evidence="6">
    <location>
        <begin position="322"/>
        <end position="345"/>
    </location>
</feature>
<dbReference type="GO" id="GO:0022857">
    <property type="term" value="F:transmembrane transporter activity"/>
    <property type="evidence" value="ECO:0007669"/>
    <property type="project" value="InterPro"/>
</dbReference>
<dbReference type="AlphaFoldDB" id="A0AAD9YS53"/>
<feature type="transmembrane region" description="Helical" evidence="6">
    <location>
        <begin position="218"/>
        <end position="237"/>
    </location>
</feature>
<dbReference type="SUPFAM" id="SSF103473">
    <property type="entry name" value="MFS general substrate transporter"/>
    <property type="match status" value="1"/>
</dbReference>
<feature type="transmembrane region" description="Helical" evidence="6">
    <location>
        <begin position="277"/>
        <end position="295"/>
    </location>
</feature>
<keyword evidence="3 6" id="KW-0812">Transmembrane</keyword>
<evidence type="ECO:0000256" key="3">
    <source>
        <dbReference type="ARBA" id="ARBA00022692"/>
    </source>
</evidence>
<feature type="transmembrane region" description="Helical" evidence="6">
    <location>
        <begin position="378"/>
        <end position="402"/>
    </location>
</feature>
<reference evidence="8" key="1">
    <citation type="submission" date="2023-02" db="EMBL/GenBank/DDBJ databases">
        <title>Colletotrichum kahawae CIFC_Que2 genome sequencing and assembly.</title>
        <authorList>
            <person name="Baroncelli R."/>
        </authorList>
    </citation>
    <scope>NUCLEOTIDE SEQUENCE</scope>
    <source>
        <strain evidence="8">CIFC_Que2</strain>
    </source>
</reference>
<dbReference type="InterPro" id="IPR011701">
    <property type="entry name" value="MFS"/>
</dbReference>
<evidence type="ECO:0000259" key="7">
    <source>
        <dbReference type="PROSITE" id="PS50850"/>
    </source>
</evidence>
<keyword evidence="2" id="KW-0813">Transport</keyword>
<feature type="transmembrane region" description="Helical" evidence="6">
    <location>
        <begin position="414"/>
        <end position="434"/>
    </location>
</feature>
<dbReference type="InterPro" id="IPR036259">
    <property type="entry name" value="MFS_trans_sf"/>
</dbReference>
<feature type="transmembrane region" description="Helical" evidence="6">
    <location>
        <begin position="446"/>
        <end position="466"/>
    </location>
</feature>
<evidence type="ECO:0000256" key="5">
    <source>
        <dbReference type="ARBA" id="ARBA00023136"/>
    </source>
</evidence>
<evidence type="ECO:0000256" key="1">
    <source>
        <dbReference type="ARBA" id="ARBA00004141"/>
    </source>
</evidence>
<dbReference type="GO" id="GO:0016020">
    <property type="term" value="C:membrane"/>
    <property type="evidence" value="ECO:0007669"/>
    <property type="project" value="UniProtKB-SubCell"/>
</dbReference>
<dbReference type="PANTHER" id="PTHR43791">
    <property type="entry name" value="PERMEASE-RELATED"/>
    <property type="match status" value="1"/>
</dbReference>
<feature type="transmembrane region" description="Helical" evidence="6">
    <location>
        <begin position="52"/>
        <end position="69"/>
    </location>
</feature>
<sequence length="504" mass="55432">MRKSPTAMSESNMKTDADIISITTPSDTHVDPEAAHNYVIDPAAEAKLLRRVDLRVLPMIFVLYFFTFLDRTNLGNAKVAGMEADLGLGTYGFNIGACLYYGIYFFADIPASLSVKKFGNMVLPLSCIAFGVVTLATAFIHNEASFFAIRLLLGITEAFQFPGLSYVVSRYYRRNEVTTRVSFFMLGAAGLASAFGGLLASGLLSLGRIGSSYSWRNIFLVEGIITIGVGFLSLYLFPADPSKTRIFNEEERALAMARIFHDQPAIREHKERISWKLIKRGILNVNVLVCTWMYTCNQVTVQGLSIFTVTILRLNYPDRSTVGIQLLSVPPPLVGMVFALCLAYITMKTRKHGYAIVGCATLNVIGYSIWLGSKNVQARYAAIFINTAGGYGFGVLVISWSLANAAPDTVRNVANAAVSGISNIGSIAATWSYINTDAKTGYRTGNSLNTATAASVIVASLSLVAYQTWENKKRERGDRDYRLRLPEDEVAIMGHLHPNFRYIH</sequence>
<keyword evidence="4 6" id="KW-1133">Transmembrane helix</keyword>
<gene>
    <name evidence="8" type="ORF">CKAH01_12042</name>
</gene>
<dbReference type="PROSITE" id="PS50850">
    <property type="entry name" value="MFS"/>
    <property type="match status" value="1"/>
</dbReference>
<organism evidence="8 9">
    <name type="scientific">Colletotrichum kahawae</name>
    <name type="common">Coffee berry disease fungus</name>
    <dbReference type="NCBI Taxonomy" id="34407"/>
    <lineage>
        <taxon>Eukaryota</taxon>
        <taxon>Fungi</taxon>
        <taxon>Dikarya</taxon>
        <taxon>Ascomycota</taxon>
        <taxon>Pezizomycotina</taxon>
        <taxon>Sordariomycetes</taxon>
        <taxon>Hypocreomycetidae</taxon>
        <taxon>Glomerellales</taxon>
        <taxon>Glomerellaceae</taxon>
        <taxon>Colletotrichum</taxon>
        <taxon>Colletotrichum gloeosporioides species complex</taxon>
    </lineage>
</organism>
<dbReference type="Pfam" id="PF07690">
    <property type="entry name" value="MFS_1"/>
    <property type="match status" value="1"/>
</dbReference>